<evidence type="ECO:0000256" key="4">
    <source>
        <dbReference type="SAM" id="MobiDB-lite"/>
    </source>
</evidence>
<sequence length="586" mass="64472">MDISSLLSNDADTVSTPSSTDAESEGRGRRYTYEEVEALAAQHRRDGEKALGDQTSSEGRMGQEEPDSPSKLWSHPAGSEEIDDPEMVAPGADVLNQRLDSLPQDIYQPSPHQPLVIPTMPQTQSNSHRSKQTDEISGDDLNSPMREVDNPSLEVEAVAEVKLSPVQGQSSLLPSPHPQAPSPVQDTTPLVPPLSPRPMNPSTAAIKTEKKEDGTVSTMRDEPVIMKTSEVIPVKKEEMVPEVVKDNLSTREEITFVKKEGPIPEKEGQSFGRVGKRARSPSEIKERRKRLVPKKGAPSILMFPDIDPTPGPMRWGRARTHTAPQVHMDEVGLTVWNDRGYRISKCTHELQAPGAWYYEVKMESFGPAGDGNARVGWTQISANLQGPCGVDVYGYSLRWTTGTTFHRSIGTPLSDGLGPNDVLGLLFLLPPLTAEEEEDLLDRKWAYGTRYLPFQYACPKSSLLSEQVGWSKERVETEEPMTRMRGSQIVYFVNGQLLGMAYSDIFLGNYYAAISCYNGARAKANFGPEFDGRMPEQWEGAKVQPLCNLGTSPEDGIVETEKGQGMEEEPTSSPTHPAPTNASTLL</sequence>
<keyword evidence="7" id="KW-1185">Reference proteome</keyword>
<dbReference type="EMBL" id="KZ987938">
    <property type="protein sequence ID" value="RKP13816.1"/>
    <property type="molecule type" value="Genomic_DNA"/>
</dbReference>
<protein>
    <recommendedName>
        <fullName evidence="5">SPRY domain-containing protein</fullName>
    </recommendedName>
</protein>
<feature type="compositionally biased region" description="Basic and acidic residues" evidence="4">
    <location>
        <begin position="207"/>
        <end position="217"/>
    </location>
</feature>
<dbReference type="InterPro" id="IPR037353">
    <property type="entry name" value="ASH2"/>
</dbReference>
<dbReference type="InterPro" id="IPR043136">
    <property type="entry name" value="B30.2/SPRY_sf"/>
</dbReference>
<dbReference type="SUPFAM" id="SSF49899">
    <property type="entry name" value="Concanavalin A-like lectins/glucanases"/>
    <property type="match status" value="1"/>
</dbReference>
<feature type="compositionally biased region" description="Pro residues" evidence="4">
    <location>
        <begin position="190"/>
        <end position="199"/>
    </location>
</feature>
<dbReference type="Proteomes" id="UP000267251">
    <property type="component" value="Unassembled WGS sequence"/>
</dbReference>
<evidence type="ECO:0000313" key="6">
    <source>
        <dbReference type="EMBL" id="RKP13816.1"/>
    </source>
</evidence>
<dbReference type="CDD" id="cd12872">
    <property type="entry name" value="SPRY_Ash2"/>
    <property type="match status" value="1"/>
</dbReference>
<feature type="region of interest" description="Disordered" evidence="4">
    <location>
        <begin position="1"/>
        <end position="147"/>
    </location>
</feature>
<name>A0A4P9Y4C2_9FUNG</name>
<comment type="subcellular location">
    <subcellularLocation>
        <location evidence="1">Nucleus</location>
    </subcellularLocation>
</comment>
<comment type="similarity">
    <text evidence="3">Belongs to the cclA family.</text>
</comment>
<accession>A0A4P9Y4C2</accession>
<dbReference type="GO" id="GO:0048188">
    <property type="term" value="C:Set1C/COMPASS complex"/>
    <property type="evidence" value="ECO:0007669"/>
    <property type="project" value="InterPro"/>
</dbReference>
<reference evidence="7" key="1">
    <citation type="journal article" date="2018" name="Nat. Microbiol.">
        <title>Leveraging single-cell genomics to expand the fungal tree of life.</title>
        <authorList>
            <person name="Ahrendt S.R."/>
            <person name="Quandt C.A."/>
            <person name="Ciobanu D."/>
            <person name="Clum A."/>
            <person name="Salamov A."/>
            <person name="Andreopoulos B."/>
            <person name="Cheng J.F."/>
            <person name="Woyke T."/>
            <person name="Pelin A."/>
            <person name="Henrissat B."/>
            <person name="Reynolds N.K."/>
            <person name="Benny G.L."/>
            <person name="Smith M.E."/>
            <person name="James T.Y."/>
            <person name="Grigoriev I.V."/>
        </authorList>
    </citation>
    <scope>NUCLEOTIDE SEQUENCE [LARGE SCALE GENOMIC DNA]</scope>
</reference>
<dbReference type="PANTHER" id="PTHR10598">
    <property type="entry name" value="SET1/ASH2 HISTONE METHYLTRANSFERASE COMPLEX SUBUNIT ASH2"/>
    <property type="match status" value="1"/>
</dbReference>
<dbReference type="Gene3D" id="2.60.120.920">
    <property type="match status" value="1"/>
</dbReference>
<dbReference type="OrthoDB" id="21243at2759"/>
<feature type="compositionally biased region" description="Polar residues" evidence="4">
    <location>
        <begin position="1"/>
        <end position="21"/>
    </location>
</feature>
<feature type="compositionally biased region" description="Basic and acidic residues" evidence="4">
    <location>
        <begin position="24"/>
        <end position="33"/>
    </location>
</feature>
<feature type="compositionally biased region" description="Polar residues" evidence="4">
    <location>
        <begin position="571"/>
        <end position="586"/>
    </location>
</feature>
<dbReference type="SMART" id="SM00449">
    <property type="entry name" value="SPRY"/>
    <property type="match status" value="1"/>
</dbReference>
<evidence type="ECO:0000256" key="2">
    <source>
        <dbReference type="ARBA" id="ARBA00023242"/>
    </source>
</evidence>
<feature type="region of interest" description="Disordered" evidence="4">
    <location>
        <begin position="549"/>
        <end position="586"/>
    </location>
</feature>
<dbReference type="GO" id="GO:0000976">
    <property type="term" value="F:transcription cis-regulatory region binding"/>
    <property type="evidence" value="ECO:0007669"/>
    <property type="project" value="TreeGrafter"/>
</dbReference>
<keyword evidence="2" id="KW-0539">Nucleus</keyword>
<evidence type="ECO:0000313" key="7">
    <source>
        <dbReference type="Proteomes" id="UP000267251"/>
    </source>
</evidence>
<organism evidence="6 7">
    <name type="scientific">Piptocephalis cylindrospora</name>
    <dbReference type="NCBI Taxonomy" id="1907219"/>
    <lineage>
        <taxon>Eukaryota</taxon>
        <taxon>Fungi</taxon>
        <taxon>Fungi incertae sedis</taxon>
        <taxon>Zoopagomycota</taxon>
        <taxon>Zoopagomycotina</taxon>
        <taxon>Zoopagomycetes</taxon>
        <taxon>Zoopagales</taxon>
        <taxon>Piptocephalidaceae</taxon>
        <taxon>Piptocephalis</taxon>
    </lineage>
</organism>
<evidence type="ECO:0000256" key="3">
    <source>
        <dbReference type="ARBA" id="ARBA00038149"/>
    </source>
</evidence>
<dbReference type="AlphaFoldDB" id="A0A4P9Y4C2"/>
<dbReference type="PANTHER" id="PTHR10598:SF0">
    <property type="entry name" value="SET1_ASH2 HISTONE METHYLTRANSFERASE COMPLEX SUBUNIT ASH2"/>
    <property type="match status" value="1"/>
</dbReference>
<feature type="domain" description="SPRY" evidence="5">
    <location>
        <begin position="353"/>
        <end position="530"/>
    </location>
</feature>
<dbReference type="InterPro" id="IPR013320">
    <property type="entry name" value="ConA-like_dom_sf"/>
</dbReference>
<evidence type="ECO:0000259" key="5">
    <source>
        <dbReference type="SMART" id="SM00449"/>
    </source>
</evidence>
<dbReference type="InterPro" id="IPR003877">
    <property type="entry name" value="SPRY_dom"/>
</dbReference>
<feature type="region of interest" description="Disordered" evidence="4">
    <location>
        <begin position="263"/>
        <end position="291"/>
    </location>
</feature>
<feature type="region of interest" description="Disordered" evidence="4">
    <location>
        <begin position="166"/>
        <end position="217"/>
    </location>
</feature>
<gene>
    <name evidence="6" type="ORF">BJ684DRAFT_15816</name>
</gene>
<evidence type="ECO:0000256" key="1">
    <source>
        <dbReference type="ARBA" id="ARBA00004123"/>
    </source>
</evidence>
<proteinExistence type="inferred from homology"/>